<feature type="transmembrane region" description="Helical" evidence="1">
    <location>
        <begin position="333"/>
        <end position="357"/>
    </location>
</feature>
<dbReference type="InterPro" id="IPR052529">
    <property type="entry name" value="Bact_Transport_Assoc"/>
</dbReference>
<accession>A0A4R4E627</accession>
<protein>
    <submittedName>
        <fullName evidence="3">DUF418 domain-containing protein</fullName>
    </submittedName>
</protein>
<dbReference type="Proteomes" id="UP000295418">
    <property type="component" value="Unassembled WGS sequence"/>
</dbReference>
<feature type="transmembrane region" description="Helical" evidence="1">
    <location>
        <begin position="268"/>
        <end position="289"/>
    </location>
</feature>
<keyword evidence="1" id="KW-0472">Membrane</keyword>
<reference evidence="3 4" key="1">
    <citation type="submission" date="2019-03" db="EMBL/GenBank/DDBJ databases">
        <authorList>
            <person name="Kim M.K.M."/>
        </authorList>
    </citation>
    <scope>NUCLEOTIDE SEQUENCE [LARGE SCALE GENOMIC DNA]</scope>
    <source>
        <strain evidence="3 4">18JY21-1</strain>
    </source>
</reference>
<keyword evidence="1" id="KW-0812">Transmembrane</keyword>
<feature type="domain" description="DUF418" evidence="2">
    <location>
        <begin position="218"/>
        <end position="375"/>
    </location>
</feature>
<feature type="transmembrane region" description="Helical" evidence="1">
    <location>
        <begin position="117"/>
        <end position="132"/>
    </location>
</feature>
<evidence type="ECO:0000256" key="1">
    <source>
        <dbReference type="SAM" id="Phobius"/>
    </source>
</evidence>
<dbReference type="EMBL" id="SKFG01000026">
    <property type="protein sequence ID" value="TCZ74333.1"/>
    <property type="molecule type" value="Genomic_DNA"/>
</dbReference>
<keyword evidence="4" id="KW-1185">Reference proteome</keyword>
<evidence type="ECO:0000313" key="4">
    <source>
        <dbReference type="Proteomes" id="UP000295418"/>
    </source>
</evidence>
<name>A0A4R4E627_9BACL</name>
<comment type="caution">
    <text evidence="3">The sequence shown here is derived from an EMBL/GenBank/DDBJ whole genome shotgun (WGS) entry which is preliminary data.</text>
</comment>
<evidence type="ECO:0000313" key="3">
    <source>
        <dbReference type="EMBL" id="TCZ74333.1"/>
    </source>
</evidence>
<feature type="transmembrane region" description="Helical" evidence="1">
    <location>
        <begin position="309"/>
        <end position="327"/>
    </location>
</feature>
<feature type="transmembrane region" description="Helical" evidence="1">
    <location>
        <begin position="200"/>
        <end position="218"/>
    </location>
</feature>
<feature type="transmembrane region" description="Helical" evidence="1">
    <location>
        <begin position="139"/>
        <end position="158"/>
    </location>
</feature>
<feature type="transmembrane region" description="Helical" evidence="1">
    <location>
        <begin position="238"/>
        <end position="256"/>
    </location>
</feature>
<dbReference type="PANTHER" id="PTHR30590:SF3">
    <property type="entry name" value="HYPOTHETICAL MEMBRANE SPANNING PROTEIN"/>
    <property type="match status" value="1"/>
</dbReference>
<dbReference type="PANTHER" id="PTHR30590">
    <property type="entry name" value="INNER MEMBRANE PROTEIN"/>
    <property type="match status" value="1"/>
</dbReference>
<dbReference type="Pfam" id="PF04235">
    <property type="entry name" value="DUF418"/>
    <property type="match status" value="1"/>
</dbReference>
<dbReference type="OrthoDB" id="9807744at2"/>
<sequence length="393" mass="45861">MNHSVREKNRIVSLDIIRGIAIFAIFFVNIPSMLGIENRYLFRAYDGIDSIVRLIYDLLIQTKFYSIFAFLFGIGFYLFMSRAEAKGKSMNALFTRRLLLLFAMGILHMILLWNGDILALYAVQGFWLFFFYRAKPKTVLIVSLTLLLLYIVVSYNFMQRTLSSYDTFIPSMLFNNTYTHYTADLLQRAVGLVNYEMLSWISYTPEILGLFALGVYCAKIKLFNRTKELATPIRIVQWTALVLSVLCWVPIISYYMTNAAYASNKAYLYIYLGGKSLAAFYVTTIILLLNKQKLEMILRPFRYVGRMALTNYLLQTIFTVLLVPLFIPNTAALPLWSSMLICVLFFSIQVGISKWWLSRFEFGPMEWLWRIATYWEVQPIRRKQLLPEETLHL</sequence>
<feature type="transmembrane region" description="Helical" evidence="1">
    <location>
        <begin position="12"/>
        <end position="34"/>
    </location>
</feature>
<organism evidence="3 4">
    <name type="scientific">Paenibacillus albiflavus</name>
    <dbReference type="NCBI Taxonomy" id="2545760"/>
    <lineage>
        <taxon>Bacteria</taxon>
        <taxon>Bacillati</taxon>
        <taxon>Bacillota</taxon>
        <taxon>Bacilli</taxon>
        <taxon>Bacillales</taxon>
        <taxon>Paenibacillaceae</taxon>
        <taxon>Paenibacillus</taxon>
    </lineage>
</organism>
<dbReference type="RefSeq" id="WP_132419772.1">
    <property type="nucleotide sequence ID" value="NZ_SKFG01000026.1"/>
</dbReference>
<keyword evidence="1" id="KW-1133">Transmembrane helix</keyword>
<feature type="transmembrane region" description="Helical" evidence="1">
    <location>
        <begin position="92"/>
        <end position="111"/>
    </location>
</feature>
<evidence type="ECO:0000259" key="2">
    <source>
        <dbReference type="Pfam" id="PF04235"/>
    </source>
</evidence>
<proteinExistence type="predicted"/>
<dbReference type="InterPro" id="IPR007349">
    <property type="entry name" value="DUF418"/>
</dbReference>
<gene>
    <name evidence="3" type="ORF">E0485_19645</name>
</gene>
<feature type="transmembrane region" description="Helical" evidence="1">
    <location>
        <begin position="54"/>
        <end position="80"/>
    </location>
</feature>
<dbReference type="AlphaFoldDB" id="A0A4R4E627"/>